<dbReference type="Proteomes" id="UP001054857">
    <property type="component" value="Unassembled WGS sequence"/>
</dbReference>
<comment type="subcellular location">
    <subcellularLocation>
        <location evidence="1">Nucleus</location>
        <location evidence="1">Nucleolus</location>
    </subcellularLocation>
</comment>
<feature type="non-terminal residue" evidence="8">
    <location>
        <position position="818"/>
    </location>
</feature>
<feature type="region of interest" description="Disordered" evidence="7">
    <location>
        <begin position="707"/>
        <end position="771"/>
    </location>
</feature>
<sequence>MVSTRRGTRGQAVTAEAPAANMAPSDAGAKPADAPAANGVTAAANGNHTAEAQPLPAAAQLTQPDATAQVVGGDAAPAAKRQKQDVGAAVVAAAAEGGPGADDEGGLDAFRKMPQLRAALEALQARVDDSAVFLRPSAEVAAAARDAAKLLYKHATSQLLFGGGAAARSERRALRRGGAAPLPELHTDAAFDPEQIWLQMEPATEAAVRRVRRLLRSAEPLLQAAAEGRGAGLVTAEAAEGIERLLRGEEEEEESEEEGEEEEGGSSGDEDMEEEEGASDDEEDDEDEDEDEEDVDEEDEEEGGRRGKKARRELGKAKAGKGAAAAGGKGAGVEDRFFRLSDLERYVEDAERRAMAGDEEEEEGEEEEEDDMMGGLGDDDDDDDEEEMEALLANTAAAAGKKKGGKGAEAGMRYSDFFGGGDDDEDEDEEGEEDEGEEDEEDEERGAGQRRGGKAGGLLSSEDMEVDDDEDEEDGGAARRRSGKDAGPREGGKPGAKRGAEAAAALSSHERRLARMQERVAELEAAALAERQWHLTGEAAAGSRPLNSALELDMDFETTAKPVPVQTDEMTNDLEALIRKRIVDRRFDDVIRVVPPPLESKKKEIDLDDSKSKAGLGELYEQDYVRQVAGGTTEDKDERLRGEAKALFKALCFKLDALSRFHFAPKPVVEEMAVRSEVPAIAMEEAAPVAVSKAAMQLPGEVFAPAAKDGKPVAEGELTREDRKQRRAKKKRAHKAKEAAKEAERRAKAVAAGGEAEVVGRKSDSKVVSGKGVKVVEGAGAARHGRTDLGNTSAVFAKLAAEQKQQAAAGGAAVEKVA</sequence>
<feature type="compositionally biased region" description="Basic and acidic residues" evidence="7">
    <location>
        <begin position="736"/>
        <end position="747"/>
    </location>
</feature>
<comment type="caution">
    <text evidence="8">The sequence shown here is derived from an EMBL/GenBank/DDBJ whole genome shotgun (WGS) entry which is preliminary data.</text>
</comment>
<evidence type="ECO:0000313" key="9">
    <source>
        <dbReference type="Proteomes" id="UP001054857"/>
    </source>
</evidence>
<dbReference type="AlphaFoldDB" id="A0AAD3HKE8"/>
<dbReference type="GO" id="GO:0034457">
    <property type="term" value="C:Mpp10 complex"/>
    <property type="evidence" value="ECO:0007669"/>
    <property type="project" value="InterPro"/>
</dbReference>
<evidence type="ECO:0000256" key="2">
    <source>
        <dbReference type="ARBA" id="ARBA00022517"/>
    </source>
</evidence>
<evidence type="ECO:0000256" key="3">
    <source>
        <dbReference type="ARBA" id="ARBA00022552"/>
    </source>
</evidence>
<keyword evidence="3" id="KW-0698">rRNA processing</keyword>
<evidence type="ECO:0000256" key="6">
    <source>
        <dbReference type="ARBA" id="ARBA00029455"/>
    </source>
</evidence>
<protein>
    <submittedName>
        <fullName evidence="8">Uncharacterized protein</fullName>
    </submittedName>
</protein>
<feature type="compositionally biased region" description="Acidic residues" evidence="7">
    <location>
        <begin position="462"/>
        <end position="475"/>
    </location>
</feature>
<keyword evidence="2" id="KW-0690">Ribosome biogenesis</keyword>
<evidence type="ECO:0000256" key="7">
    <source>
        <dbReference type="SAM" id="MobiDB-lite"/>
    </source>
</evidence>
<feature type="compositionally biased region" description="Basic and acidic residues" evidence="7">
    <location>
        <begin position="483"/>
        <end position="492"/>
    </location>
</feature>
<feature type="compositionally biased region" description="Basic and acidic residues" evidence="7">
    <location>
        <begin position="708"/>
        <end position="724"/>
    </location>
</feature>
<accession>A0AAD3HKE8</accession>
<reference evidence="8 9" key="1">
    <citation type="journal article" date="2021" name="Sci. Rep.">
        <title>Genome sequencing of the multicellular alga Astrephomene provides insights into convergent evolution of germ-soma differentiation.</title>
        <authorList>
            <person name="Yamashita S."/>
            <person name="Yamamoto K."/>
            <person name="Matsuzaki R."/>
            <person name="Suzuki S."/>
            <person name="Yamaguchi H."/>
            <person name="Hirooka S."/>
            <person name="Minakuchi Y."/>
            <person name="Miyagishima S."/>
            <person name="Kawachi M."/>
            <person name="Toyoda A."/>
            <person name="Nozaki H."/>
        </authorList>
    </citation>
    <scope>NUCLEOTIDE SEQUENCE [LARGE SCALE GENOMIC DNA]</scope>
    <source>
        <strain evidence="8 9">NIES-4017</strain>
    </source>
</reference>
<feature type="compositionally biased region" description="Basic and acidic residues" evidence="7">
    <location>
        <begin position="332"/>
        <end position="356"/>
    </location>
</feature>
<feature type="region of interest" description="Disordered" evidence="7">
    <location>
        <begin position="1"/>
        <end position="55"/>
    </location>
</feature>
<evidence type="ECO:0000313" key="8">
    <source>
        <dbReference type="EMBL" id="GFR43851.1"/>
    </source>
</evidence>
<feature type="compositionally biased region" description="Low complexity" evidence="7">
    <location>
        <begin position="23"/>
        <end position="55"/>
    </location>
</feature>
<proteinExistence type="inferred from homology"/>
<feature type="compositionally biased region" description="Acidic residues" evidence="7">
    <location>
        <begin position="421"/>
        <end position="444"/>
    </location>
</feature>
<evidence type="ECO:0000256" key="1">
    <source>
        <dbReference type="ARBA" id="ARBA00004604"/>
    </source>
</evidence>
<dbReference type="PANTHER" id="PTHR17039:SF0">
    <property type="entry name" value="U3 SMALL NUCLEOLAR RIBONUCLEOPROTEIN PROTEIN MPP10"/>
    <property type="match status" value="1"/>
</dbReference>
<comment type="similarity">
    <text evidence="6">Belongs to the MPP10 family.</text>
</comment>
<evidence type="ECO:0000256" key="5">
    <source>
        <dbReference type="ARBA" id="ARBA00023274"/>
    </source>
</evidence>
<dbReference type="GO" id="GO:0006364">
    <property type="term" value="P:rRNA processing"/>
    <property type="evidence" value="ECO:0007669"/>
    <property type="project" value="UniProtKB-KW"/>
</dbReference>
<gene>
    <name evidence="8" type="ORF">Agub_g4977</name>
</gene>
<dbReference type="GO" id="GO:0032040">
    <property type="term" value="C:small-subunit processome"/>
    <property type="evidence" value="ECO:0007669"/>
    <property type="project" value="TreeGrafter"/>
</dbReference>
<feature type="region of interest" description="Disordered" evidence="7">
    <location>
        <begin position="246"/>
        <end position="510"/>
    </location>
</feature>
<feature type="compositionally biased region" description="Basic residues" evidence="7">
    <location>
        <begin position="725"/>
        <end position="735"/>
    </location>
</feature>
<dbReference type="EMBL" id="BMAR01000006">
    <property type="protein sequence ID" value="GFR43851.1"/>
    <property type="molecule type" value="Genomic_DNA"/>
</dbReference>
<feature type="compositionally biased region" description="Acidic residues" evidence="7">
    <location>
        <begin position="357"/>
        <end position="389"/>
    </location>
</feature>
<organism evidence="8 9">
    <name type="scientific">Astrephomene gubernaculifera</name>
    <dbReference type="NCBI Taxonomy" id="47775"/>
    <lineage>
        <taxon>Eukaryota</taxon>
        <taxon>Viridiplantae</taxon>
        <taxon>Chlorophyta</taxon>
        <taxon>core chlorophytes</taxon>
        <taxon>Chlorophyceae</taxon>
        <taxon>CS clade</taxon>
        <taxon>Chlamydomonadales</taxon>
        <taxon>Astrephomenaceae</taxon>
        <taxon>Astrephomene</taxon>
    </lineage>
</organism>
<keyword evidence="4" id="KW-0539">Nucleus</keyword>
<feature type="compositionally biased region" description="Acidic residues" evidence="7">
    <location>
        <begin position="249"/>
        <end position="302"/>
    </location>
</feature>
<keyword evidence="9" id="KW-1185">Reference proteome</keyword>
<feature type="compositionally biased region" description="Low complexity" evidence="7">
    <location>
        <begin position="390"/>
        <end position="399"/>
    </location>
</feature>
<dbReference type="GO" id="GO:0005732">
    <property type="term" value="C:sno(s)RNA-containing ribonucleoprotein complex"/>
    <property type="evidence" value="ECO:0007669"/>
    <property type="project" value="InterPro"/>
</dbReference>
<dbReference type="Pfam" id="PF04006">
    <property type="entry name" value="Mpp10"/>
    <property type="match status" value="1"/>
</dbReference>
<dbReference type="PANTHER" id="PTHR17039">
    <property type="entry name" value="U3 SMALL NUCLEOLAR RIBONUCLEOPROTEIN PROTEIN MPP10"/>
    <property type="match status" value="1"/>
</dbReference>
<name>A0AAD3HKE8_9CHLO</name>
<dbReference type="InterPro" id="IPR012173">
    <property type="entry name" value="Mpp10"/>
</dbReference>
<keyword evidence="5" id="KW-0687">Ribonucleoprotein</keyword>
<evidence type="ECO:0000256" key="4">
    <source>
        <dbReference type="ARBA" id="ARBA00023242"/>
    </source>
</evidence>